<gene>
    <name evidence="3" type="ORF">FEZ63_15415</name>
</gene>
<evidence type="ECO:0000313" key="4">
    <source>
        <dbReference type="Proteomes" id="UP000325684"/>
    </source>
</evidence>
<dbReference type="PANTHER" id="PTHR11365:SF10">
    <property type="entry name" value="HYDANTOINASE_OXOPROLINASE"/>
    <property type="match status" value="1"/>
</dbReference>
<dbReference type="InterPro" id="IPR002821">
    <property type="entry name" value="Hydantoinase_A"/>
</dbReference>
<accession>A0A5N3P900</accession>
<sequence length="518" mass="54069">MKRIGIDVGGTNTDAVLIDKTTVLGAVKSPTTSDVMSGVVNSIQRIVKEQGDARLDIDAVMIGTTHFTNAVVERARLDRVAAIRIALPASASLKPMVDWPADLRACVDPLTFMIEGGHEYDGRPLVPLDKNAIREAAAQIRDAGVTAVGITALFSPLTAECELEAAEIVASIVPDARITLSHRLGRIGLLERENVTLLNASLQSLGKATVAAFRDALKSVGIVAPFYLTQNDGTVVLAEVAAANPVYSFASGPTNSMRGAAFLSGRDEGMVIDVGGTTSDVGCLVNGFPREANNIVEVGGVRTLFRMPDLLPMALGGGTIIDPQTGKIGPRSVGYRITEKALVFGGDTLTTTDIAVAAGLVEIGDRDRVKHLDKSLVKQHLAGIHAMIEDGVDRMKTSAGDMPIIVVGGGAFLVPDRLAGVSEVIHVEHAGVANALGAAMAQVSGEVDQVFSGMTREAALASAQEIATRRAVEAGADVETINLVDAEDIPIAYLPGNARRVRARVVGTIGSPGMKLVA</sequence>
<dbReference type="InterPro" id="IPR045079">
    <property type="entry name" value="Oxoprolinase-like"/>
</dbReference>
<dbReference type="PANTHER" id="PTHR11365">
    <property type="entry name" value="5-OXOPROLINASE RELATED"/>
    <property type="match status" value="1"/>
</dbReference>
<evidence type="ECO:0000259" key="2">
    <source>
        <dbReference type="Pfam" id="PF05378"/>
    </source>
</evidence>
<organism evidence="3 4">
    <name type="scientific">Microvirga brassicacearum</name>
    <dbReference type="NCBI Taxonomy" id="2580413"/>
    <lineage>
        <taxon>Bacteria</taxon>
        <taxon>Pseudomonadati</taxon>
        <taxon>Pseudomonadota</taxon>
        <taxon>Alphaproteobacteria</taxon>
        <taxon>Hyphomicrobiales</taxon>
        <taxon>Methylobacteriaceae</taxon>
        <taxon>Microvirga</taxon>
    </lineage>
</organism>
<dbReference type="OrthoDB" id="9759608at2"/>
<dbReference type="InterPro" id="IPR008040">
    <property type="entry name" value="Hydant_A_N"/>
</dbReference>
<feature type="domain" description="Hydantoinase A/oxoprolinase" evidence="1">
    <location>
        <begin position="192"/>
        <end position="393"/>
    </location>
</feature>
<dbReference type="Proteomes" id="UP000325684">
    <property type="component" value="Unassembled WGS sequence"/>
</dbReference>
<protein>
    <submittedName>
        <fullName evidence="3">Hydantoinase/oxoprolinase family protein</fullName>
    </submittedName>
</protein>
<comment type="caution">
    <text evidence="3">The sequence shown here is derived from an EMBL/GenBank/DDBJ whole genome shotgun (WGS) entry which is preliminary data.</text>
</comment>
<dbReference type="GO" id="GO:0016787">
    <property type="term" value="F:hydrolase activity"/>
    <property type="evidence" value="ECO:0007669"/>
    <property type="project" value="InterPro"/>
</dbReference>
<dbReference type="EMBL" id="VCMV01000024">
    <property type="protein sequence ID" value="KAB0266145.1"/>
    <property type="molecule type" value="Genomic_DNA"/>
</dbReference>
<dbReference type="InterPro" id="IPR043129">
    <property type="entry name" value="ATPase_NBD"/>
</dbReference>
<name>A0A5N3P900_9HYPH</name>
<dbReference type="SUPFAM" id="SSF53067">
    <property type="entry name" value="Actin-like ATPase domain"/>
    <property type="match status" value="2"/>
</dbReference>
<dbReference type="Gene3D" id="3.30.420.40">
    <property type="match status" value="1"/>
</dbReference>
<reference evidence="3 4" key="1">
    <citation type="journal article" date="2019" name="Microorganisms">
        <title>Genome Insights into the Novel Species Microvirga brassicacearum, a Rapeseed Endophyte with Biotechnological Potential.</title>
        <authorList>
            <person name="Jimenez-Gomez A."/>
            <person name="Saati-Santamaria Z."/>
            <person name="Igual J.M."/>
            <person name="Rivas R."/>
            <person name="Mateos P.F."/>
            <person name="Garcia-Fraile P."/>
        </authorList>
    </citation>
    <scope>NUCLEOTIDE SEQUENCE [LARGE SCALE GENOMIC DNA]</scope>
    <source>
        <strain evidence="3 4">CDVBN77</strain>
    </source>
</reference>
<feature type="domain" description="Hydantoinase/oxoprolinase N-terminal" evidence="2">
    <location>
        <begin position="3"/>
        <end position="172"/>
    </location>
</feature>
<dbReference type="Pfam" id="PF01968">
    <property type="entry name" value="Hydantoinase_A"/>
    <property type="match status" value="1"/>
</dbReference>
<evidence type="ECO:0000259" key="1">
    <source>
        <dbReference type="Pfam" id="PF01968"/>
    </source>
</evidence>
<dbReference type="Pfam" id="PF05378">
    <property type="entry name" value="Hydant_A_N"/>
    <property type="match status" value="1"/>
</dbReference>
<keyword evidence="4" id="KW-1185">Reference proteome</keyword>
<dbReference type="AlphaFoldDB" id="A0A5N3P900"/>
<evidence type="ECO:0000313" key="3">
    <source>
        <dbReference type="EMBL" id="KAB0266145.1"/>
    </source>
</evidence>
<dbReference type="RefSeq" id="WP_150946028.1">
    <property type="nucleotide sequence ID" value="NZ_VCMV01000024.1"/>
</dbReference>
<proteinExistence type="predicted"/>